<reference evidence="1" key="1">
    <citation type="submission" date="2019-08" db="EMBL/GenBank/DDBJ databases">
        <authorList>
            <person name="Kucharzyk K."/>
            <person name="Murdoch R.W."/>
            <person name="Higgins S."/>
            <person name="Loffler F."/>
        </authorList>
    </citation>
    <scope>NUCLEOTIDE SEQUENCE</scope>
</reference>
<comment type="caution">
    <text evidence="1">The sequence shown here is derived from an EMBL/GenBank/DDBJ whole genome shotgun (WGS) entry which is preliminary data.</text>
</comment>
<sequence>MKLAYECILYAVASVLLALLFMKGKADPKEGSVKAGSPWRVSCRSFLCIPAHRDGLGNDSQDHWF</sequence>
<proteinExistence type="predicted"/>
<gene>
    <name evidence="1" type="ORF">SDC9_106829</name>
</gene>
<organism evidence="1">
    <name type="scientific">bioreactor metagenome</name>
    <dbReference type="NCBI Taxonomy" id="1076179"/>
    <lineage>
        <taxon>unclassified sequences</taxon>
        <taxon>metagenomes</taxon>
        <taxon>ecological metagenomes</taxon>
    </lineage>
</organism>
<accession>A0A645BA11</accession>
<dbReference type="AlphaFoldDB" id="A0A645BA11"/>
<name>A0A645BA11_9ZZZZ</name>
<evidence type="ECO:0000313" key="1">
    <source>
        <dbReference type="EMBL" id="MPM59983.1"/>
    </source>
</evidence>
<protein>
    <submittedName>
        <fullName evidence="1">Uncharacterized protein</fullName>
    </submittedName>
</protein>
<dbReference type="EMBL" id="VSSQ01017563">
    <property type="protein sequence ID" value="MPM59983.1"/>
    <property type="molecule type" value="Genomic_DNA"/>
</dbReference>